<evidence type="ECO:0000313" key="9">
    <source>
        <dbReference type="EMBL" id="ADK68235.1"/>
    </source>
</evidence>
<dbReference type="GO" id="GO:0071555">
    <property type="term" value="P:cell wall organization"/>
    <property type="evidence" value="ECO:0007669"/>
    <property type="project" value="UniProtKB-KW"/>
</dbReference>
<comment type="subcellular location">
    <subcellularLocation>
        <location evidence="7">Cell membrane</location>
        <topology evidence="7">Single-pass membrane protein</topology>
    </subcellularLocation>
</comment>
<dbReference type="OrthoDB" id="9814591at2"/>
<keyword evidence="1 7" id="KW-1003">Cell membrane</keyword>
<dbReference type="GO" id="GO:0005886">
    <property type="term" value="C:plasma membrane"/>
    <property type="evidence" value="ECO:0007669"/>
    <property type="project" value="UniProtKB-SubCell"/>
</dbReference>
<dbReference type="InterPro" id="IPR003770">
    <property type="entry name" value="MLTG-like"/>
</dbReference>
<protein>
    <recommendedName>
        <fullName evidence="7">Endolytic murein transglycosylase</fullName>
        <ecNumber evidence="7">4.2.2.29</ecNumber>
    </recommendedName>
    <alternativeName>
        <fullName evidence="7">Peptidoglycan lytic transglycosylase</fullName>
    </alternativeName>
    <alternativeName>
        <fullName evidence="7">Peptidoglycan polymerization terminase</fullName>
    </alternativeName>
</protein>
<evidence type="ECO:0000256" key="1">
    <source>
        <dbReference type="ARBA" id="ARBA00022475"/>
    </source>
</evidence>
<feature type="compositionally biased region" description="Low complexity" evidence="8">
    <location>
        <begin position="45"/>
        <end position="54"/>
    </location>
</feature>
<feature type="region of interest" description="Disordered" evidence="8">
    <location>
        <begin position="1"/>
        <end position="63"/>
    </location>
</feature>
<keyword evidence="10" id="KW-1185">Reference proteome</keyword>
<feature type="site" description="Important for catalytic activity" evidence="7">
    <location>
        <position position="302"/>
    </location>
</feature>
<keyword evidence="3 7" id="KW-1133">Transmembrane helix</keyword>
<dbReference type="Pfam" id="PF02618">
    <property type="entry name" value="YceG"/>
    <property type="match status" value="1"/>
</dbReference>
<name>E1QVT2_OLSUV</name>
<evidence type="ECO:0000256" key="2">
    <source>
        <dbReference type="ARBA" id="ARBA00022692"/>
    </source>
</evidence>
<comment type="similarity">
    <text evidence="7">Belongs to the transglycosylase MltG family.</text>
</comment>
<keyword evidence="4 7" id="KW-0472">Membrane</keyword>
<evidence type="ECO:0000313" key="10">
    <source>
        <dbReference type="Proteomes" id="UP000000333"/>
    </source>
</evidence>
<comment type="function">
    <text evidence="7">Functions as a peptidoglycan terminase that cleaves nascent peptidoglycan strands endolytically to terminate their elongation.</text>
</comment>
<dbReference type="AlphaFoldDB" id="E1QVT2"/>
<evidence type="ECO:0000256" key="7">
    <source>
        <dbReference type="HAMAP-Rule" id="MF_02065"/>
    </source>
</evidence>
<dbReference type="CDD" id="cd08010">
    <property type="entry name" value="MltG_like"/>
    <property type="match status" value="1"/>
</dbReference>
<dbReference type="EC" id="4.2.2.29" evidence="7"/>
<dbReference type="GeneID" id="78512548"/>
<dbReference type="PATRIC" id="fig|633147.7.peg.417"/>
<keyword evidence="6 7" id="KW-0961">Cell wall biogenesis/degradation</keyword>
<evidence type="ECO:0000256" key="8">
    <source>
        <dbReference type="SAM" id="MobiDB-lite"/>
    </source>
</evidence>
<evidence type="ECO:0000256" key="4">
    <source>
        <dbReference type="ARBA" id="ARBA00023136"/>
    </source>
</evidence>
<reference evidence="9 10" key="1">
    <citation type="journal article" date="2010" name="Stand. Genomic Sci.">
        <title>Complete genome sequence of Olsenella uli type strain (VPI D76D-27C).</title>
        <authorList>
            <person name="Goker M."/>
            <person name="Held B."/>
            <person name="Lucas S."/>
            <person name="Nolan M."/>
            <person name="Yasawong M."/>
            <person name="Glavina Del Rio T."/>
            <person name="Tice H."/>
            <person name="Cheng J.F."/>
            <person name="Bruce D."/>
            <person name="Detter J.C."/>
            <person name="Tapia R."/>
            <person name="Han C."/>
            <person name="Goodwin L."/>
            <person name="Pitluck S."/>
            <person name="Liolios K."/>
            <person name="Ivanova N."/>
            <person name="Mavromatis K."/>
            <person name="Mikhailova N."/>
            <person name="Pati A."/>
            <person name="Chen A."/>
            <person name="Palaniappan K."/>
            <person name="Land M."/>
            <person name="Hauser L."/>
            <person name="Chang Y.J."/>
            <person name="Jeffries C.D."/>
            <person name="Rohde M."/>
            <person name="Sikorski J."/>
            <person name="Pukall R."/>
            <person name="Woyke T."/>
            <person name="Bristow J."/>
            <person name="Eisen J.A."/>
            <person name="Markowitz V."/>
            <person name="Hugenholtz P."/>
            <person name="Kyrpides N.C."/>
            <person name="Klenk H.P."/>
            <person name="Lapidus A."/>
        </authorList>
    </citation>
    <scope>NUCLEOTIDE SEQUENCE [LARGE SCALE GENOMIC DNA]</scope>
    <source>
        <strain evidence="10">ATCC 49627 / DSM 7084 / CIP 109912 / JCM 12494 / NCIMB 702895 / VPI D76D-27C</strain>
    </source>
</reference>
<dbReference type="PANTHER" id="PTHR30518">
    <property type="entry name" value="ENDOLYTIC MUREIN TRANSGLYCOSYLASE"/>
    <property type="match status" value="1"/>
</dbReference>
<dbReference type="EMBL" id="CP002106">
    <property type="protein sequence ID" value="ADK68235.1"/>
    <property type="molecule type" value="Genomic_DNA"/>
</dbReference>
<dbReference type="eggNOG" id="COG1559">
    <property type="taxonomic scope" value="Bacteria"/>
</dbReference>
<dbReference type="RefSeq" id="WP_013251987.1">
    <property type="nucleotide sequence ID" value="NC_014363.1"/>
</dbReference>
<evidence type="ECO:0000256" key="5">
    <source>
        <dbReference type="ARBA" id="ARBA00023239"/>
    </source>
</evidence>
<evidence type="ECO:0000256" key="6">
    <source>
        <dbReference type="ARBA" id="ARBA00023316"/>
    </source>
</evidence>
<sequence>MDERSTRGNSRPTPYGARQGSKASGVVRHSAVKGGVSSRTAQMTRRASAHAGGSHSRGGHALPRRRRGALPLALGSLAVVALLAVAAIALAPRLLPPSGSGTEPVPAGRQVTVNIPEGSGASAVAQILQDAGIIGDQTAFLKEVQAQGAESSMKSGTYDLITGGNVRELVRTLVSGPNSSSSRVTVAEGLTLTRTAAVVQDALGISSEEFLAQAKASNYAGDYPFLADAQDDSLEGFLYPSTYDLGGGEVTADTVIRAMLDQYRANVLSLDLGSAKASIRDRYGVSMSDYDILKLASIIEKEALNDDDRYKIASVMYNRMKADMALQSDATMGYVTGAAVTADDLKTDSPYNTYLHKGLTPTPICAPSLASVQAALNPADTGYYYFWITDSEHIFSESYEDHQSAIANSTGA</sequence>
<dbReference type="STRING" id="633147.Olsu_1125"/>
<dbReference type="Proteomes" id="UP000000333">
    <property type="component" value="Chromosome"/>
</dbReference>
<organism evidence="9 10">
    <name type="scientific">Olsenella uli (strain ATCC 49627 / DSM 7084 / CCUG 31166 / CIP 109912 / JCM 12494 / LMG 11480 / NCIMB 702895 / VPI D76D-27C)</name>
    <name type="common">Lactobacillus uli</name>
    <dbReference type="NCBI Taxonomy" id="633147"/>
    <lineage>
        <taxon>Bacteria</taxon>
        <taxon>Bacillati</taxon>
        <taxon>Actinomycetota</taxon>
        <taxon>Coriobacteriia</taxon>
        <taxon>Coriobacteriales</taxon>
        <taxon>Atopobiaceae</taxon>
        <taxon>Olsenella</taxon>
    </lineage>
</organism>
<dbReference type="PANTHER" id="PTHR30518:SF2">
    <property type="entry name" value="ENDOLYTIC MUREIN TRANSGLYCOSYLASE"/>
    <property type="match status" value="1"/>
</dbReference>
<evidence type="ECO:0000256" key="3">
    <source>
        <dbReference type="ARBA" id="ARBA00022989"/>
    </source>
</evidence>
<keyword evidence="5 7" id="KW-0456">Lyase</keyword>
<dbReference type="HAMAP" id="MF_02065">
    <property type="entry name" value="MltG"/>
    <property type="match status" value="1"/>
</dbReference>
<comment type="catalytic activity">
    <reaction evidence="7">
        <text>a peptidoglycan chain = a peptidoglycan chain with N-acetyl-1,6-anhydromuramyl-[peptide] at the reducing end + a peptidoglycan chain with N-acetylglucosamine at the non-reducing end.</text>
        <dbReference type="EC" id="4.2.2.29"/>
    </reaction>
</comment>
<dbReference type="Gene3D" id="3.30.1490.480">
    <property type="entry name" value="Endolytic murein transglycosylase"/>
    <property type="match status" value="1"/>
</dbReference>
<accession>E1QVT2</accession>
<keyword evidence="2 7" id="KW-0812">Transmembrane</keyword>
<dbReference type="NCBIfam" id="TIGR00247">
    <property type="entry name" value="endolytic transglycosylase MltG"/>
    <property type="match status" value="1"/>
</dbReference>
<dbReference type="KEGG" id="ols:Olsu_1125"/>
<dbReference type="HOGENOM" id="CLU_025574_2_2_11"/>
<feature type="transmembrane region" description="Helical" evidence="7">
    <location>
        <begin position="69"/>
        <end position="91"/>
    </location>
</feature>
<proteinExistence type="inferred from homology"/>
<dbReference type="GO" id="GO:0009252">
    <property type="term" value="P:peptidoglycan biosynthetic process"/>
    <property type="evidence" value="ECO:0007669"/>
    <property type="project" value="UniProtKB-UniRule"/>
</dbReference>
<dbReference type="GO" id="GO:0008932">
    <property type="term" value="F:lytic endotransglycosylase activity"/>
    <property type="evidence" value="ECO:0007669"/>
    <property type="project" value="UniProtKB-UniRule"/>
</dbReference>
<gene>
    <name evidence="7" type="primary">mltG</name>
    <name evidence="9" type="ordered locus">Olsu_1125</name>
</gene>